<evidence type="ECO:0000313" key="6">
    <source>
        <dbReference type="Proteomes" id="UP000575068"/>
    </source>
</evidence>
<dbReference type="FunFam" id="3.40.50.720:FF:000084">
    <property type="entry name" value="Short-chain dehydrogenase reductase"/>
    <property type="match status" value="1"/>
</dbReference>
<gene>
    <name evidence="5" type="ORF">HNQ99_000456</name>
</gene>
<evidence type="ECO:0000313" key="5">
    <source>
        <dbReference type="EMBL" id="MBB4640168.1"/>
    </source>
</evidence>
<keyword evidence="3" id="KW-0560">Oxidoreductase</keyword>
<dbReference type="Gene3D" id="3.40.50.720">
    <property type="entry name" value="NAD(P)-binding Rossmann-like Domain"/>
    <property type="match status" value="1"/>
</dbReference>
<dbReference type="InterPro" id="IPR020904">
    <property type="entry name" value="Sc_DH/Rdtase_CS"/>
</dbReference>
<name>A0A840HRE5_9SPHN</name>
<accession>A0A840HRE5</accession>
<comment type="caution">
    <text evidence="5">The sequence shown here is derived from an EMBL/GenBank/DDBJ whole genome shotgun (WGS) entry which is preliminary data.</text>
</comment>
<evidence type="ECO:0000256" key="4">
    <source>
        <dbReference type="RuleBase" id="RU000363"/>
    </source>
</evidence>
<proteinExistence type="inferred from homology"/>
<dbReference type="SUPFAM" id="SSF51735">
    <property type="entry name" value="NAD(P)-binding Rossmann-fold domains"/>
    <property type="match status" value="1"/>
</dbReference>
<dbReference type="GO" id="GO:0016491">
    <property type="term" value="F:oxidoreductase activity"/>
    <property type="evidence" value="ECO:0007669"/>
    <property type="project" value="UniProtKB-KW"/>
</dbReference>
<dbReference type="InterPro" id="IPR002347">
    <property type="entry name" value="SDR_fam"/>
</dbReference>
<dbReference type="CDD" id="cd05233">
    <property type="entry name" value="SDR_c"/>
    <property type="match status" value="1"/>
</dbReference>
<dbReference type="AlphaFoldDB" id="A0A840HRE5"/>
<dbReference type="Pfam" id="PF00106">
    <property type="entry name" value="adh_short"/>
    <property type="match status" value="1"/>
</dbReference>
<dbReference type="PRINTS" id="PR00081">
    <property type="entry name" value="GDHRDH"/>
</dbReference>
<comment type="similarity">
    <text evidence="1 4">Belongs to the short-chain dehydrogenases/reductases (SDR) family.</text>
</comment>
<keyword evidence="2" id="KW-0521">NADP</keyword>
<dbReference type="PANTHER" id="PTHR43391:SF14">
    <property type="entry name" value="DEHYDROGENASE_REDUCTASE SDR FAMILY PROTEIN 7-LIKE"/>
    <property type="match status" value="1"/>
</dbReference>
<protein>
    <submittedName>
        <fullName evidence="5">NAD(P)-dependent dehydrogenase (Short-subunit alcohol dehydrogenase family)</fullName>
    </submittedName>
</protein>
<keyword evidence="6" id="KW-1185">Reference proteome</keyword>
<dbReference type="InterPro" id="IPR036291">
    <property type="entry name" value="NAD(P)-bd_dom_sf"/>
</dbReference>
<dbReference type="PROSITE" id="PS00061">
    <property type="entry name" value="ADH_SHORT"/>
    <property type="match status" value="1"/>
</dbReference>
<evidence type="ECO:0000256" key="3">
    <source>
        <dbReference type="ARBA" id="ARBA00023002"/>
    </source>
</evidence>
<evidence type="ECO:0000256" key="2">
    <source>
        <dbReference type="ARBA" id="ARBA00022857"/>
    </source>
</evidence>
<dbReference type="PRINTS" id="PR00080">
    <property type="entry name" value="SDRFAMILY"/>
</dbReference>
<sequence>MKELNGKAAVVTGAGSGIGRAIAHSLASAGVAVAVADIELHNAEAVAAEIIAAGGRAIGVRTDVAKLADVEALADAAYQAFGDIHILVNNAGVAFRPFRAIWDTSHADFEWMVGVNIWGVIHGIEVFVPRMRAIPGEKHIVNTSSISTLLKVPGNATYTMTKFAVDGLSEIIREELEADNIGVTILYPGHILTNVSKSGRLRSAEEQARDAELRSYVSYAEERGEAPKGDPSSSAGGAVNLIGAGDVTRGIEPSEVGPMVVAAIKANRLYCMTHPAPREGIETRTNALLDGYIPG</sequence>
<dbReference type="PANTHER" id="PTHR43391">
    <property type="entry name" value="RETINOL DEHYDROGENASE-RELATED"/>
    <property type="match status" value="1"/>
</dbReference>
<dbReference type="Proteomes" id="UP000575068">
    <property type="component" value="Unassembled WGS sequence"/>
</dbReference>
<dbReference type="EMBL" id="JACHOV010000002">
    <property type="protein sequence ID" value="MBB4640168.1"/>
    <property type="molecule type" value="Genomic_DNA"/>
</dbReference>
<evidence type="ECO:0000256" key="1">
    <source>
        <dbReference type="ARBA" id="ARBA00006484"/>
    </source>
</evidence>
<organism evidence="5 6">
    <name type="scientific">Rhizorhapis suberifaciens</name>
    <name type="common">corky root of lettuce</name>
    <dbReference type="NCBI Taxonomy" id="13656"/>
    <lineage>
        <taxon>Bacteria</taxon>
        <taxon>Pseudomonadati</taxon>
        <taxon>Pseudomonadota</taxon>
        <taxon>Alphaproteobacteria</taxon>
        <taxon>Sphingomonadales</taxon>
        <taxon>Sphingomonadaceae</taxon>
        <taxon>Rhizorhapis</taxon>
    </lineage>
</organism>
<dbReference type="RefSeq" id="WP_184474044.1">
    <property type="nucleotide sequence ID" value="NZ_JACHOV010000002.1"/>
</dbReference>
<reference evidence="5 6" key="1">
    <citation type="submission" date="2020-08" db="EMBL/GenBank/DDBJ databases">
        <title>Genomic Encyclopedia of Type Strains, Phase IV (KMG-IV): sequencing the most valuable type-strain genomes for metagenomic binning, comparative biology and taxonomic classification.</title>
        <authorList>
            <person name="Goeker M."/>
        </authorList>
    </citation>
    <scope>NUCLEOTIDE SEQUENCE [LARGE SCALE GENOMIC DNA]</scope>
    <source>
        <strain evidence="5 6">DSM 7465</strain>
    </source>
</reference>